<evidence type="ECO:0000256" key="1">
    <source>
        <dbReference type="ARBA" id="ARBA00023015"/>
    </source>
</evidence>
<dbReference type="Proteomes" id="UP000199006">
    <property type="component" value="Unassembled WGS sequence"/>
</dbReference>
<dbReference type="PROSITE" id="PS00041">
    <property type="entry name" value="HTH_ARAC_FAMILY_1"/>
    <property type="match status" value="1"/>
</dbReference>
<gene>
    <name evidence="5" type="ORF">SAMN02983006_00793</name>
</gene>
<dbReference type="SUPFAM" id="SSF46689">
    <property type="entry name" value="Homeodomain-like"/>
    <property type="match status" value="2"/>
</dbReference>
<dbReference type="InterPro" id="IPR018062">
    <property type="entry name" value="HTH_AraC-typ_CS"/>
</dbReference>
<dbReference type="InterPro" id="IPR053142">
    <property type="entry name" value="PchR_regulatory_protein"/>
</dbReference>
<dbReference type="STRING" id="29563.SAMN02983006_00793"/>
<dbReference type="RefSeq" id="WP_089860002.1">
    <property type="nucleotide sequence ID" value="NZ_FOTI01000007.1"/>
</dbReference>
<keyword evidence="1" id="KW-0805">Transcription regulation</keyword>
<dbReference type="GO" id="GO:0043565">
    <property type="term" value="F:sequence-specific DNA binding"/>
    <property type="evidence" value="ECO:0007669"/>
    <property type="project" value="InterPro"/>
</dbReference>
<evidence type="ECO:0000256" key="3">
    <source>
        <dbReference type="ARBA" id="ARBA00023163"/>
    </source>
</evidence>
<proteinExistence type="predicted"/>
<protein>
    <submittedName>
        <fullName evidence="5">AraC-type DNA-binding protein</fullName>
    </submittedName>
</protein>
<evidence type="ECO:0000313" key="5">
    <source>
        <dbReference type="EMBL" id="SFL30765.1"/>
    </source>
</evidence>
<dbReference type="PROSITE" id="PS01124">
    <property type="entry name" value="HTH_ARAC_FAMILY_2"/>
    <property type="match status" value="1"/>
</dbReference>
<organism evidence="5 6">
    <name type="scientific">Halanaerobium salsuginis</name>
    <dbReference type="NCBI Taxonomy" id="29563"/>
    <lineage>
        <taxon>Bacteria</taxon>
        <taxon>Bacillati</taxon>
        <taxon>Bacillota</taxon>
        <taxon>Clostridia</taxon>
        <taxon>Halanaerobiales</taxon>
        <taxon>Halanaerobiaceae</taxon>
        <taxon>Halanaerobium</taxon>
    </lineage>
</organism>
<dbReference type="SMART" id="SM00342">
    <property type="entry name" value="HTH_ARAC"/>
    <property type="match status" value="1"/>
</dbReference>
<dbReference type="Pfam" id="PF12833">
    <property type="entry name" value="HTH_18"/>
    <property type="match status" value="1"/>
</dbReference>
<dbReference type="PANTHER" id="PTHR47893:SF1">
    <property type="entry name" value="REGULATORY PROTEIN PCHR"/>
    <property type="match status" value="1"/>
</dbReference>
<keyword evidence="6" id="KW-1185">Reference proteome</keyword>
<dbReference type="AlphaFoldDB" id="A0A1I4GL88"/>
<dbReference type="Gene3D" id="1.10.10.60">
    <property type="entry name" value="Homeodomain-like"/>
    <property type="match status" value="2"/>
</dbReference>
<dbReference type="PRINTS" id="PR00032">
    <property type="entry name" value="HTHARAC"/>
</dbReference>
<evidence type="ECO:0000259" key="4">
    <source>
        <dbReference type="PROSITE" id="PS01124"/>
    </source>
</evidence>
<dbReference type="InterPro" id="IPR018060">
    <property type="entry name" value="HTH_AraC"/>
</dbReference>
<dbReference type="PANTHER" id="PTHR47893">
    <property type="entry name" value="REGULATORY PROTEIN PCHR"/>
    <property type="match status" value="1"/>
</dbReference>
<dbReference type="EMBL" id="FOTI01000007">
    <property type="protein sequence ID" value="SFL30765.1"/>
    <property type="molecule type" value="Genomic_DNA"/>
</dbReference>
<reference evidence="5 6" key="1">
    <citation type="submission" date="2016-10" db="EMBL/GenBank/DDBJ databases">
        <authorList>
            <person name="de Groot N.N."/>
        </authorList>
    </citation>
    <scope>NUCLEOTIDE SEQUENCE [LARGE SCALE GENOMIC DNA]</scope>
    <source>
        <strain evidence="5 6">ATCC 51327</strain>
    </source>
</reference>
<dbReference type="OrthoDB" id="9772607at2"/>
<accession>A0A1I4GL88</accession>
<sequence length="325" mass="37756">MENSITESYYKFIQEKYNCQTSEELLGKKYSLPEAFGKGNFTMMQIEEGIDLARSEADGIEFNFNNKKLTQGILELGYCYSGELIISTSPGSKQYKLKAGDSFIYKMLNKVNSFKFEYNNLKAISIHLNFALLKENINQSWSQQLVNEWQQNMAEIFTNDILLINKSTYQLQQLAEEIDKISVKNMLDYLRLKVKTIEFITDFLQEKLRLKANKTEEVDYKQVAKAKAIIKADLENVPSVDDLAASLKVSNYILQKNFKQITGDTVYKYVQQVRVKEAEYLLKNTDKSILEITHQVGYHNPSKFASLFKKYYQLTPLKYRKLVLN</sequence>
<keyword evidence="3" id="KW-0804">Transcription</keyword>
<dbReference type="GO" id="GO:0003700">
    <property type="term" value="F:DNA-binding transcription factor activity"/>
    <property type="evidence" value="ECO:0007669"/>
    <property type="project" value="InterPro"/>
</dbReference>
<evidence type="ECO:0000313" key="6">
    <source>
        <dbReference type="Proteomes" id="UP000199006"/>
    </source>
</evidence>
<name>A0A1I4GL88_9FIRM</name>
<dbReference type="InterPro" id="IPR020449">
    <property type="entry name" value="Tscrpt_reg_AraC-type_HTH"/>
</dbReference>
<feature type="domain" description="HTH araC/xylS-type" evidence="4">
    <location>
        <begin position="224"/>
        <end position="322"/>
    </location>
</feature>
<evidence type="ECO:0000256" key="2">
    <source>
        <dbReference type="ARBA" id="ARBA00023125"/>
    </source>
</evidence>
<keyword evidence="2 5" id="KW-0238">DNA-binding</keyword>
<dbReference type="InterPro" id="IPR009057">
    <property type="entry name" value="Homeodomain-like_sf"/>
</dbReference>